<keyword evidence="1" id="KW-1133">Transmembrane helix</keyword>
<keyword evidence="1" id="KW-0812">Transmembrane</keyword>
<feature type="non-terminal residue" evidence="2">
    <location>
        <position position="1"/>
    </location>
</feature>
<evidence type="ECO:0000313" key="3">
    <source>
        <dbReference type="Proteomes" id="UP000708208"/>
    </source>
</evidence>
<keyword evidence="1" id="KW-0472">Membrane</keyword>
<sequence length="487" mass="56167">FNNRGIFLLQTELESLLDILVQVNELFKTYSSTHDFENGHLKLSQNIFLMVLHLAESQEPLLLKNLNQLQLPNFRLNSRIYLLFQFSSESFQILEIYTIKGHLFIEKVTIKEDVISTLFLETICRNDFHKIDVVAIGVCNPWGSFDCAESNKTNSFDNGFSVSVYWDLKDSLNFTEKRENVMDYINPDTWNIPFIQFNDSESKINVTNPAWLLAHEHVDLMISQNIYRSSLVSIYTITQPTYHYAIKVYFKQPDPPDVSIFQAPFAKEVWHNFWVFWLCMVLLSFVFKAVESVAIFQETHAHLLNFLGNVCNDVIYSLVGIICSRGCSIVPKSRGMRCLFIISLFGSIFWNSAYQAGYVSILSFQSKTIETFDEVISSGYDLMVNAASVSSPAYAQSVMRAKNISASRLRRIQNVDAIQKLTSGRFAYMEYIFPFYWALQRLALKNFFNPDEFVCKTLSRLDVSSRRLAGGFVLPKKSPYRESFNIK</sequence>
<dbReference type="AlphaFoldDB" id="A0A8J2K4Z4"/>
<dbReference type="OrthoDB" id="6117597at2759"/>
<gene>
    <name evidence="2" type="ORF">AFUS01_LOCUS18113</name>
</gene>
<comment type="caution">
    <text evidence="2">The sequence shown here is derived from an EMBL/GenBank/DDBJ whole genome shotgun (WGS) entry which is preliminary data.</text>
</comment>
<dbReference type="EMBL" id="CAJVCH010177729">
    <property type="protein sequence ID" value="CAG7729397.1"/>
    <property type="molecule type" value="Genomic_DNA"/>
</dbReference>
<proteinExistence type="predicted"/>
<name>A0A8J2K4Z4_9HEXA</name>
<feature type="transmembrane region" description="Helical" evidence="1">
    <location>
        <begin position="269"/>
        <end position="287"/>
    </location>
</feature>
<dbReference type="Proteomes" id="UP000708208">
    <property type="component" value="Unassembled WGS sequence"/>
</dbReference>
<evidence type="ECO:0000313" key="2">
    <source>
        <dbReference type="EMBL" id="CAG7729397.1"/>
    </source>
</evidence>
<keyword evidence="3" id="KW-1185">Reference proteome</keyword>
<accession>A0A8J2K4Z4</accession>
<evidence type="ECO:0000256" key="1">
    <source>
        <dbReference type="SAM" id="Phobius"/>
    </source>
</evidence>
<feature type="transmembrane region" description="Helical" evidence="1">
    <location>
        <begin position="338"/>
        <end position="357"/>
    </location>
</feature>
<reference evidence="2" key="1">
    <citation type="submission" date="2021-06" db="EMBL/GenBank/DDBJ databases">
        <authorList>
            <person name="Hodson N. C."/>
            <person name="Mongue J. A."/>
            <person name="Jaron S. K."/>
        </authorList>
    </citation>
    <scope>NUCLEOTIDE SEQUENCE</scope>
</reference>
<protein>
    <recommendedName>
        <fullName evidence="4">Ionotropic glutamate receptor C-terminal domain-containing protein</fullName>
    </recommendedName>
</protein>
<organism evidence="2 3">
    <name type="scientific">Allacma fusca</name>
    <dbReference type="NCBI Taxonomy" id="39272"/>
    <lineage>
        <taxon>Eukaryota</taxon>
        <taxon>Metazoa</taxon>
        <taxon>Ecdysozoa</taxon>
        <taxon>Arthropoda</taxon>
        <taxon>Hexapoda</taxon>
        <taxon>Collembola</taxon>
        <taxon>Symphypleona</taxon>
        <taxon>Sminthuridae</taxon>
        <taxon>Allacma</taxon>
    </lineage>
</organism>
<evidence type="ECO:0008006" key="4">
    <source>
        <dbReference type="Google" id="ProtNLM"/>
    </source>
</evidence>